<protein>
    <recommendedName>
        <fullName evidence="6">S-protein homolog</fullName>
    </recommendedName>
</protein>
<keyword evidence="4 6" id="KW-0964">Secreted</keyword>
<accession>A0ABR1ZM33</accession>
<reference evidence="7 8" key="1">
    <citation type="journal article" date="2024" name="G3 (Bethesda)">
        <title>Genome assembly of Hibiscus sabdariffa L. provides insights into metabolisms of medicinal natural products.</title>
        <authorList>
            <person name="Kim T."/>
        </authorList>
    </citation>
    <scope>NUCLEOTIDE SEQUENCE [LARGE SCALE GENOMIC DNA]</scope>
    <source>
        <strain evidence="7">TK-2024</strain>
        <tissue evidence="7">Old leaves</tissue>
    </source>
</reference>
<dbReference type="Pfam" id="PF05938">
    <property type="entry name" value="Self-incomp_S1"/>
    <property type="match status" value="1"/>
</dbReference>
<sequence length="94" mass="11133">MSLSTVSGRLIPRKMLVLVYNDLAPWTNLIIHCKSDDDDLGIQHVAYGKDFEFHFRPNIWGNTLFHCTMKFNRAAYWFDIYVQDRDEDIFDQCV</sequence>
<dbReference type="InterPro" id="IPR010264">
    <property type="entry name" value="Self-incomp_S1"/>
</dbReference>
<keyword evidence="8" id="KW-1185">Reference proteome</keyword>
<comment type="caution">
    <text evidence="7">The sequence shown here is derived from an EMBL/GenBank/DDBJ whole genome shotgun (WGS) entry which is preliminary data.</text>
</comment>
<dbReference type="EMBL" id="JBBPBN010000865">
    <property type="protein sequence ID" value="KAK8481704.1"/>
    <property type="molecule type" value="Genomic_DNA"/>
</dbReference>
<dbReference type="Proteomes" id="UP001396334">
    <property type="component" value="Unassembled WGS sequence"/>
</dbReference>
<gene>
    <name evidence="7" type="ORF">V6N11_073746</name>
</gene>
<evidence type="ECO:0000256" key="2">
    <source>
        <dbReference type="ARBA" id="ARBA00005581"/>
    </source>
</evidence>
<evidence type="ECO:0000313" key="8">
    <source>
        <dbReference type="Proteomes" id="UP001396334"/>
    </source>
</evidence>
<comment type="similarity">
    <text evidence="2 6">Belongs to the plant self-incompatibility (S1) protein family.</text>
</comment>
<dbReference type="PANTHER" id="PTHR31232:SF149">
    <property type="entry name" value="S-PROTEIN HOMOLOG"/>
    <property type="match status" value="1"/>
</dbReference>
<evidence type="ECO:0000256" key="4">
    <source>
        <dbReference type="ARBA" id="ARBA00022525"/>
    </source>
</evidence>
<keyword evidence="3 6" id="KW-0713">Self-incompatibility</keyword>
<evidence type="ECO:0000256" key="1">
    <source>
        <dbReference type="ARBA" id="ARBA00004613"/>
    </source>
</evidence>
<evidence type="ECO:0000256" key="3">
    <source>
        <dbReference type="ARBA" id="ARBA00022471"/>
    </source>
</evidence>
<evidence type="ECO:0000313" key="7">
    <source>
        <dbReference type="EMBL" id="KAK8481704.1"/>
    </source>
</evidence>
<evidence type="ECO:0000256" key="5">
    <source>
        <dbReference type="ARBA" id="ARBA00022729"/>
    </source>
</evidence>
<organism evidence="7 8">
    <name type="scientific">Hibiscus sabdariffa</name>
    <name type="common">roselle</name>
    <dbReference type="NCBI Taxonomy" id="183260"/>
    <lineage>
        <taxon>Eukaryota</taxon>
        <taxon>Viridiplantae</taxon>
        <taxon>Streptophyta</taxon>
        <taxon>Embryophyta</taxon>
        <taxon>Tracheophyta</taxon>
        <taxon>Spermatophyta</taxon>
        <taxon>Magnoliopsida</taxon>
        <taxon>eudicotyledons</taxon>
        <taxon>Gunneridae</taxon>
        <taxon>Pentapetalae</taxon>
        <taxon>rosids</taxon>
        <taxon>malvids</taxon>
        <taxon>Malvales</taxon>
        <taxon>Malvaceae</taxon>
        <taxon>Malvoideae</taxon>
        <taxon>Hibiscus</taxon>
    </lineage>
</organism>
<evidence type="ECO:0000256" key="6">
    <source>
        <dbReference type="RuleBase" id="RU367044"/>
    </source>
</evidence>
<keyword evidence="5" id="KW-0732">Signal</keyword>
<name>A0ABR1ZM33_9ROSI</name>
<comment type="subcellular location">
    <subcellularLocation>
        <location evidence="1 6">Secreted</location>
    </subcellularLocation>
</comment>
<dbReference type="PANTHER" id="PTHR31232">
    <property type="match status" value="1"/>
</dbReference>
<proteinExistence type="inferred from homology"/>